<dbReference type="EMBL" id="CM042035">
    <property type="protein sequence ID" value="KAI3756222.1"/>
    <property type="molecule type" value="Genomic_DNA"/>
</dbReference>
<evidence type="ECO:0000313" key="1">
    <source>
        <dbReference type="EMBL" id="KAI3756222.1"/>
    </source>
</evidence>
<protein>
    <submittedName>
        <fullName evidence="1">Uncharacterized protein</fullName>
    </submittedName>
</protein>
<gene>
    <name evidence="1" type="ORF">L1987_56040</name>
</gene>
<accession>A0ACB9ECQ0</accession>
<comment type="caution">
    <text evidence="1">The sequence shown here is derived from an EMBL/GenBank/DDBJ whole genome shotgun (WGS) entry which is preliminary data.</text>
</comment>
<evidence type="ECO:0000313" key="2">
    <source>
        <dbReference type="Proteomes" id="UP001056120"/>
    </source>
</evidence>
<reference evidence="2" key="1">
    <citation type="journal article" date="2022" name="Mol. Ecol. Resour.">
        <title>The genomes of chicory, endive, great burdock and yacon provide insights into Asteraceae palaeo-polyploidization history and plant inulin production.</title>
        <authorList>
            <person name="Fan W."/>
            <person name="Wang S."/>
            <person name="Wang H."/>
            <person name="Wang A."/>
            <person name="Jiang F."/>
            <person name="Liu H."/>
            <person name="Zhao H."/>
            <person name="Xu D."/>
            <person name="Zhang Y."/>
        </authorList>
    </citation>
    <scope>NUCLEOTIDE SEQUENCE [LARGE SCALE GENOMIC DNA]</scope>
    <source>
        <strain evidence="2">cv. Yunnan</strain>
    </source>
</reference>
<dbReference type="Proteomes" id="UP001056120">
    <property type="component" value="Linkage Group LG18"/>
</dbReference>
<reference evidence="1 2" key="2">
    <citation type="journal article" date="2022" name="Mol. Ecol. Resour.">
        <title>The genomes of chicory, endive, great burdock and yacon provide insights into Asteraceae paleo-polyploidization history and plant inulin production.</title>
        <authorList>
            <person name="Fan W."/>
            <person name="Wang S."/>
            <person name="Wang H."/>
            <person name="Wang A."/>
            <person name="Jiang F."/>
            <person name="Liu H."/>
            <person name="Zhao H."/>
            <person name="Xu D."/>
            <person name="Zhang Y."/>
        </authorList>
    </citation>
    <scope>NUCLEOTIDE SEQUENCE [LARGE SCALE GENOMIC DNA]</scope>
    <source>
        <strain evidence="2">cv. Yunnan</strain>
        <tissue evidence="1">Leaves</tissue>
    </source>
</reference>
<organism evidence="1 2">
    <name type="scientific">Smallanthus sonchifolius</name>
    <dbReference type="NCBI Taxonomy" id="185202"/>
    <lineage>
        <taxon>Eukaryota</taxon>
        <taxon>Viridiplantae</taxon>
        <taxon>Streptophyta</taxon>
        <taxon>Embryophyta</taxon>
        <taxon>Tracheophyta</taxon>
        <taxon>Spermatophyta</taxon>
        <taxon>Magnoliopsida</taxon>
        <taxon>eudicotyledons</taxon>
        <taxon>Gunneridae</taxon>
        <taxon>Pentapetalae</taxon>
        <taxon>asterids</taxon>
        <taxon>campanulids</taxon>
        <taxon>Asterales</taxon>
        <taxon>Asteraceae</taxon>
        <taxon>Asteroideae</taxon>
        <taxon>Heliantheae alliance</taxon>
        <taxon>Millerieae</taxon>
        <taxon>Smallanthus</taxon>
    </lineage>
</organism>
<sequence length="267" mass="29340">MALSFSCSSSPTHQIVFTIFTYSSLLFLPFSQSLYFEITNFKSDAANIVCSGDAAPSSNGALHFNEINFFTRVGQAKYADPVHIWDRKTGNLSDFTTHFTFSIDTLQQSTYGDGIAFFLAPVEFQIPPNSAAGFLGLFNKTYTDSPQNRMMVIEFDSFVDVDWDPPFGHVGINKNSLRSANYTAWNASMHSGEPTDAWVSYNSTTKILNLIWSYGDGNMSLSYEVDLREVVTEWVTVGFSAATGPDTSEVSSGGTTTATNISVDLAR</sequence>
<keyword evidence="2" id="KW-1185">Reference proteome</keyword>
<proteinExistence type="predicted"/>
<name>A0ACB9ECQ0_9ASTR</name>